<dbReference type="KEGG" id="ath:AT2G19460"/>
<evidence type="ECO:0000256" key="1">
    <source>
        <dbReference type="SAM" id="MobiDB-lite"/>
    </source>
</evidence>
<dbReference type="PANTHER" id="PTHR33193:SF59">
    <property type="entry name" value="DUF3511 DOMAIN PROTEIN (DUF3511)"/>
    <property type="match status" value="1"/>
</dbReference>
<accession>A0A1P8B2T9</accession>
<dbReference type="Pfam" id="PF12023">
    <property type="entry name" value="DUF3511"/>
    <property type="match status" value="1"/>
</dbReference>
<dbReference type="PANTHER" id="PTHR33193">
    <property type="entry name" value="DOMAIN PROTEIN, PUTATIVE (DUF3511)-RELATED"/>
    <property type="match status" value="1"/>
</dbReference>
<evidence type="ECO:0007829" key="6">
    <source>
        <dbReference type="ProteomicsDB" id="A0A1P8B2T9"/>
    </source>
</evidence>
<dbReference type="GeneID" id="816465"/>
<keyword evidence="4" id="KW-1185">Reference proteome</keyword>
<dbReference type="OrthoDB" id="1655903at2759"/>
<dbReference type="Proteomes" id="UP000006548">
    <property type="component" value="Chromosome 2"/>
</dbReference>
<evidence type="ECO:0000313" key="2">
    <source>
        <dbReference type="Araport" id="AT2G19460"/>
    </source>
</evidence>
<sequence>MYLFEVSIYKIETKDSFLLVKERNKKRNHSSTLLQNPLTTPSLLLRLLSESKMEDYRSRSYGDGRTSDLQQYSAHRRSDGPDSFSGNGMQDLRSYSTSYTDYPTRIPEDQNPKKGRSSSSSSWGFVDPDLQRKKRVVSYRAYTVEGKLKGSFRKSFKWIKDKCNKLLN</sequence>
<feature type="compositionally biased region" description="Basic and acidic residues" evidence="1">
    <location>
        <begin position="56"/>
        <end position="66"/>
    </location>
</feature>
<dbReference type="ProteomicsDB" id="206211"/>
<evidence type="ECO:0000313" key="3">
    <source>
        <dbReference type="EMBL" id="ANM63224.1"/>
    </source>
</evidence>
<name>A0A1P8B2T9_ARATH</name>
<reference evidence="3 4" key="1">
    <citation type="journal article" date="1999" name="Nature">
        <title>Sequence and analysis of chromosome 2 of the plant Arabidopsis thaliana.</title>
        <authorList>
            <person name="Lin X."/>
            <person name="Kaul S."/>
            <person name="Rounsley S."/>
            <person name="Shea T.P."/>
            <person name="Benito M.I."/>
            <person name="Town C.D."/>
            <person name="Fujii C.Y."/>
            <person name="Mason T."/>
            <person name="Bowman C.L."/>
            <person name="Barnstead M."/>
            <person name="Feldblyum T.V."/>
            <person name="Buell C.R."/>
            <person name="Ketchum K.A."/>
            <person name="Lee J."/>
            <person name="Ronning C.M."/>
            <person name="Koo H.L."/>
            <person name="Moffat K.S."/>
            <person name="Cronin L.A."/>
            <person name="Shen M."/>
            <person name="Pai G."/>
            <person name="Van Aken S."/>
            <person name="Umayam L."/>
            <person name="Tallon L.J."/>
            <person name="Gill J.E."/>
            <person name="Adams M.D."/>
            <person name="Carrera A.J."/>
            <person name="Creasy T.H."/>
            <person name="Goodman H.M."/>
            <person name="Somerville C.R."/>
            <person name="Copenhaver G.P."/>
            <person name="Preuss D."/>
            <person name="Nierman W.C."/>
            <person name="White O."/>
            <person name="Eisen J.A."/>
            <person name="Salzberg S.L."/>
            <person name="Fraser C.M."/>
            <person name="Venter J.C."/>
        </authorList>
    </citation>
    <scope>NUCLEOTIDE SEQUENCE [LARGE SCALE GENOMIC DNA]</scope>
    <source>
        <strain evidence="4">cv. Columbia</strain>
    </source>
</reference>
<dbReference type="TAIR" id="AT2G19460"/>
<dbReference type="Araport" id="AT2G19460"/>
<gene>
    <name evidence="2 3" type="ordered locus">At2g19460</name>
    <name evidence="3" type="ORF">F27F23.23</name>
</gene>
<evidence type="ECO:0000313" key="4">
    <source>
        <dbReference type="Proteomes" id="UP000006548"/>
    </source>
</evidence>
<dbReference type="FunCoup" id="A0A1P8B2T9">
    <property type="interactions" value="35"/>
</dbReference>
<dbReference type="InterPro" id="IPR021899">
    <property type="entry name" value="DUF3511"/>
</dbReference>
<feature type="region of interest" description="Disordered" evidence="1">
    <location>
        <begin position="56"/>
        <end position="124"/>
    </location>
</feature>
<dbReference type="STRING" id="3702.A0A1P8B2T9"/>
<dbReference type="InParanoid" id="A0A1P8B2T9"/>
<keyword evidence="5 6" id="KW-1267">Proteomics identification</keyword>
<organism evidence="3 4">
    <name type="scientific">Arabidopsis thaliana</name>
    <name type="common">Mouse-ear cress</name>
    <dbReference type="NCBI Taxonomy" id="3702"/>
    <lineage>
        <taxon>Eukaryota</taxon>
        <taxon>Viridiplantae</taxon>
        <taxon>Streptophyta</taxon>
        <taxon>Embryophyta</taxon>
        <taxon>Tracheophyta</taxon>
        <taxon>Spermatophyta</taxon>
        <taxon>Magnoliopsida</taxon>
        <taxon>eudicotyledons</taxon>
        <taxon>Gunneridae</taxon>
        <taxon>Pentapetalae</taxon>
        <taxon>rosids</taxon>
        <taxon>malvids</taxon>
        <taxon>Brassicales</taxon>
        <taxon>Brassicaceae</taxon>
        <taxon>Camelineae</taxon>
        <taxon>Arabidopsis</taxon>
    </lineage>
</organism>
<evidence type="ECO:0007829" key="5">
    <source>
        <dbReference type="PeptideAtlas" id="A0A1P8B2T9"/>
    </source>
</evidence>
<feature type="compositionally biased region" description="Polar residues" evidence="1">
    <location>
        <begin position="84"/>
        <end position="101"/>
    </location>
</feature>
<protein>
    <submittedName>
        <fullName evidence="3">DUF3511 domain protein (DUF3511)</fullName>
    </submittedName>
</protein>
<dbReference type="eggNOG" id="ENOG502S24V">
    <property type="taxonomic scope" value="Eukaryota"/>
</dbReference>
<dbReference type="ExpressionAtlas" id="A0A1P8B2T9">
    <property type="expression patterns" value="baseline and differential"/>
</dbReference>
<reference evidence="4" key="3">
    <citation type="journal article" date="2017" name="Plant J.">
        <title>Araport11: a complete reannotation of the Arabidopsis thaliana reference genome.</title>
        <authorList>
            <person name="Cheng C.Y."/>
            <person name="Krishnakumar V."/>
            <person name="Chan A.P."/>
            <person name="Thibaud-Nissen F."/>
            <person name="Schobel S."/>
            <person name="Town C.D."/>
        </authorList>
    </citation>
    <scope>GENOME REANNOTATION</scope>
    <source>
        <strain evidence="4">cv. Columbia</strain>
    </source>
</reference>
<dbReference type="AlphaFoldDB" id="A0A1P8B2T9"/>
<proteinExistence type="evidence at protein level"/>
<reference evidence="7" key="2">
    <citation type="journal article" date="2009" name="Plant Physiol.">
        <title>Large-scale Arabidopsis phosphoproteome profiling reveals novel chloroplast kinase substrates and phosphorylation networks.</title>
        <authorList>
            <person name="Reiland S."/>
            <person name="Messerli G."/>
            <person name="Baerenfaller K."/>
            <person name="Gerrits B."/>
            <person name="Endler A."/>
            <person name="Grossmann J."/>
            <person name="Gruissem W."/>
            <person name="Baginsky S."/>
        </authorList>
    </citation>
    <scope>IDENTIFICATION BY MASS SPECTROMETRY [LARGE SCALE ANALYSIS]</scope>
</reference>
<dbReference type="EMBL" id="CP002685">
    <property type="protein sequence ID" value="ANM63224.1"/>
    <property type="molecule type" value="Genomic_DNA"/>
</dbReference>
<evidence type="ECO:0007829" key="7">
    <source>
        <dbReference type="PubMed" id="19376835"/>
    </source>
</evidence>